<feature type="transmembrane region" description="Helical" evidence="1">
    <location>
        <begin position="42"/>
        <end position="66"/>
    </location>
</feature>
<dbReference type="EMBL" id="FNFC01000004">
    <property type="protein sequence ID" value="SDJ50562.1"/>
    <property type="molecule type" value="Genomic_DNA"/>
</dbReference>
<sequence>MGESTLPTGSNAYFYLGVGVVVLTGGFFLGTTGEYTIGSGPLWFDPVVAAVAGAGWLILIALAALYQSARE</sequence>
<evidence type="ECO:0000313" key="2">
    <source>
        <dbReference type="EMBL" id="SDJ50562.1"/>
    </source>
</evidence>
<dbReference type="AlphaFoldDB" id="A0A1G8U9Y2"/>
<organism evidence="2 3">
    <name type="scientific">Halovenus aranensis</name>
    <dbReference type="NCBI Taxonomy" id="890420"/>
    <lineage>
        <taxon>Archaea</taxon>
        <taxon>Methanobacteriati</taxon>
        <taxon>Methanobacteriota</taxon>
        <taxon>Stenosarchaea group</taxon>
        <taxon>Halobacteria</taxon>
        <taxon>Halobacteriales</taxon>
        <taxon>Haloarculaceae</taxon>
        <taxon>Halovenus</taxon>
    </lineage>
</organism>
<accession>A0A1G8U9Y2</accession>
<name>A0A1G8U9Y2_9EURY</name>
<keyword evidence="1" id="KW-1133">Transmembrane helix</keyword>
<keyword evidence="1" id="KW-0812">Transmembrane</keyword>
<gene>
    <name evidence="2" type="ORF">SAMN05216226_104132</name>
</gene>
<evidence type="ECO:0000256" key="1">
    <source>
        <dbReference type="SAM" id="Phobius"/>
    </source>
</evidence>
<protein>
    <submittedName>
        <fullName evidence="2">Uncharacterized protein</fullName>
    </submittedName>
</protein>
<keyword evidence="3" id="KW-1185">Reference proteome</keyword>
<reference evidence="2 3" key="1">
    <citation type="submission" date="2016-10" db="EMBL/GenBank/DDBJ databases">
        <authorList>
            <person name="de Groot N.N."/>
        </authorList>
    </citation>
    <scope>NUCLEOTIDE SEQUENCE [LARGE SCALE GENOMIC DNA]</scope>
    <source>
        <strain evidence="2 3">IBRC-M10015</strain>
    </source>
</reference>
<proteinExistence type="predicted"/>
<dbReference type="STRING" id="890420.SAMN05216226_104132"/>
<dbReference type="RefSeq" id="WP_092700281.1">
    <property type="nucleotide sequence ID" value="NZ_FNFC01000004.1"/>
</dbReference>
<feature type="transmembrane region" description="Helical" evidence="1">
    <location>
        <begin position="12"/>
        <end position="30"/>
    </location>
</feature>
<evidence type="ECO:0000313" key="3">
    <source>
        <dbReference type="Proteomes" id="UP000198856"/>
    </source>
</evidence>
<keyword evidence="1" id="KW-0472">Membrane</keyword>
<dbReference type="Proteomes" id="UP000198856">
    <property type="component" value="Unassembled WGS sequence"/>
</dbReference>